<dbReference type="EMBL" id="CAFABA010000223">
    <property type="protein sequence ID" value="CAB4836720.1"/>
    <property type="molecule type" value="Genomic_DNA"/>
</dbReference>
<protein>
    <submittedName>
        <fullName evidence="3">Unannotated protein</fullName>
    </submittedName>
</protein>
<dbReference type="EMBL" id="CAFBOS010000114">
    <property type="protein sequence ID" value="CAB5003771.1"/>
    <property type="molecule type" value="Genomic_DNA"/>
</dbReference>
<dbReference type="EMBL" id="CAEZYR010000014">
    <property type="protein sequence ID" value="CAB4732600.1"/>
    <property type="molecule type" value="Genomic_DNA"/>
</dbReference>
<proteinExistence type="predicted"/>
<reference evidence="3" key="1">
    <citation type="submission" date="2020-05" db="EMBL/GenBank/DDBJ databases">
        <authorList>
            <person name="Chiriac C."/>
            <person name="Salcher M."/>
            <person name="Ghai R."/>
            <person name="Kavagutti S V."/>
        </authorList>
    </citation>
    <scope>NUCLEOTIDE SEQUENCE</scope>
</reference>
<accession>A0A6J7PFF1</accession>
<evidence type="ECO:0000313" key="1">
    <source>
        <dbReference type="EMBL" id="CAB4732600.1"/>
    </source>
</evidence>
<name>A0A6J7PFF1_9ZZZZ</name>
<organism evidence="3">
    <name type="scientific">freshwater metagenome</name>
    <dbReference type="NCBI Taxonomy" id="449393"/>
    <lineage>
        <taxon>unclassified sequences</taxon>
        <taxon>metagenomes</taxon>
        <taxon>ecological metagenomes</taxon>
    </lineage>
</organism>
<dbReference type="SUPFAM" id="SSF53335">
    <property type="entry name" value="S-adenosyl-L-methionine-dependent methyltransferases"/>
    <property type="match status" value="1"/>
</dbReference>
<sequence length="151" mass="16957">MPTADLKLLDIQNESLEDHYDLVMSVQVIEHLLDDIAALRNMAAIAGKYVLVSTIGGRMRASERAIGHFRNYSAVELCAKLEAVNLEVMWVRGWGWPFYSPMVRTVSEWLPNGPPVGELSRSERRAARVLHQLYRLNVAGRGDVITALARI</sequence>
<evidence type="ECO:0000313" key="3">
    <source>
        <dbReference type="EMBL" id="CAB5003771.1"/>
    </source>
</evidence>
<dbReference type="InterPro" id="IPR029063">
    <property type="entry name" value="SAM-dependent_MTases_sf"/>
</dbReference>
<dbReference type="AlphaFoldDB" id="A0A6J7PFF1"/>
<evidence type="ECO:0000313" key="2">
    <source>
        <dbReference type="EMBL" id="CAB4836720.1"/>
    </source>
</evidence>
<dbReference type="Gene3D" id="3.40.50.150">
    <property type="entry name" value="Vaccinia Virus protein VP39"/>
    <property type="match status" value="1"/>
</dbReference>
<gene>
    <name evidence="1" type="ORF">UFOPK2754_00586</name>
    <name evidence="2" type="ORF">UFOPK3139_03164</name>
    <name evidence="3" type="ORF">UFOPK3967_01806</name>
</gene>